<keyword evidence="1" id="KW-0597">Phosphoprotein</keyword>
<feature type="modified residue" description="4-aspartylphosphate" evidence="1">
    <location>
        <position position="119"/>
    </location>
</feature>
<dbReference type="InterPro" id="IPR052048">
    <property type="entry name" value="ST_Response_Regulator"/>
</dbReference>
<dbReference type="EMBL" id="JGZD01000007">
    <property type="protein sequence ID" value="KFI73302.1"/>
    <property type="molecule type" value="Genomic_DNA"/>
</dbReference>
<feature type="region of interest" description="Disordered" evidence="3">
    <location>
        <begin position="1"/>
        <end position="69"/>
    </location>
</feature>
<dbReference type="InterPro" id="IPR005561">
    <property type="entry name" value="ANTAR"/>
</dbReference>
<organism evidence="6 7">
    <name type="scientific">Bifidobacterium minimum</name>
    <dbReference type="NCBI Taxonomy" id="1693"/>
    <lineage>
        <taxon>Bacteria</taxon>
        <taxon>Bacillati</taxon>
        <taxon>Actinomycetota</taxon>
        <taxon>Actinomycetes</taxon>
        <taxon>Bifidobacteriales</taxon>
        <taxon>Bifidobacteriaceae</taxon>
        <taxon>Bifidobacterium</taxon>
    </lineage>
</organism>
<reference evidence="6 7" key="1">
    <citation type="submission" date="2014-03" db="EMBL/GenBank/DDBJ databases">
        <title>Genomics of Bifidobacteria.</title>
        <authorList>
            <person name="Ventura M."/>
            <person name="Milani C."/>
            <person name="Lugli G.A."/>
        </authorList>
    </citation>
    <scope>NUCLEOTIDE SEQUENCE [LARGE SCALE GENOMIC DNA]</scope>
    <source>
        <strain evidence="6 7">LMG 11592</strain>
    </source>
</reference>
<protein>
    <submittedName>
        <fullName evidence="6">Response regulator receiver domain-containing protein</fullName>
        <ecNumber evidence="6">3.1.1.61</ecNumber>
    </submittedName>
</protein>
<dbReference type="Pfam" id="PF00072">
    <property type="entry name" value="Response_reg"/>
    <property type="match status" value="1"/>
</dbReference>
<dbReference type="PROSITE" id="PS50110">
    <property type="entry name" value="RESPONSE_REGULATORY"/>
    <property type="match status" value="1"/>
</dbReference>
<dbReference type="Gene3D" id="1.10.10.10">
    <property type="entry name" value="Winged helix-like DNA-binding domain superfamily/Winged helix DNA-binding domain"/>
    <property type="match status" value="1"/>
</dbReference>
<evidence type="ECO:0000256" key="3">
    <source>
        <dbReference type="SAM" id="MobiDB-lite"/>
    </source>
</evidence>
<evidence type="ECO:0000313" key="7">
    <source>
        <dbReference type="Proteomes" id="UP000029014"/>
    </source>
</evidence>
<dbReference type="InterPro" id="IPR036388">
    <property type="entry name" value="WH-like_DNA-bd_sf"/>
</dbReference>
<dbReference type="SMART" id="SM00448">
    <property type="entry name" value="REC"/>
    <property type="match status" value="1"/>
</dbReference>
<dbReference type="PANTHER" id="PTHR43228:SF1">
    <property type="entry name" value="TWO-COMPONENT RESPONSE REGULATOR ARR22"/>
    <property type="match status" value="1"/>
</dbReference>
<dbReference type="GO" id="GO:0003723">
    <property type="term" value="F:RNA binding"/>
    <property type="evidence" value="ECO:0007669"/>
    <property type="project" value="InterPro"/>
</dbReference>
<dbReference type="PANTHER" id="PTHR43228">
    <property type="entry name" value="TWO-COMPONENT RESPONSE REGULATOR"/>
    <property type="match status" value="1"/>
</dbReference>
<comment type="caution">
    <text evidence="6">The sequence shown here is derived from an EMBL/GenBank/DDBJ whole genome shotgun (WGS) entry which is preliminary data.</text>
</comment>
<feature type="coiled-coil region" evidence="2">
    <location>
        <begin position="189"/>
        <end position="230"/>
    </location>
</feature>
<dbReference type="PROSITE" id="PS50921">
    <property type="entry name" value="ANTAR"/>
    <property type="match status" value="1"/>
</dbReference>
<dbReference type="eggNOG" id="COG3707">
    <property type="taxonomic scope" value="Bacteria"/>
</dbReference>
<evidence type="ECO:0000313" key="6">
    <source>
        <dbReference type="EMBL" id="KFI73302.1"/>
    </source>
</evidence>
<evidence type="ECO:0000256" key="2">
    <source>
        <dbReference type="SAM" id="Coils"/>
    </source>
</evidence>
<dbReference type="GO" id="GO:0000160">
    <property type="term" value="P:phosphorelay signal transduction system"/>
    <property type="evidence" value="ECO:0007669"/>
    <property type="project" value="InterPro"/>
</dbReference>
<dbReference type="SUPFAM" id="SSF52172">
    <property type="entry name" value="CheY-like"/>
    <property type="match status" value="1"/>
</dbReference>
<dbReference type="Pfam" id="PF03861">
    <property type="entry name" value="ANTAR"/>
    <property type="match status" value="1"/>
</dbReference>
<dbReference type="Proteomes" id="UP000029014">
    <property type="component" value="Unassembled WGS sequence"/>
</dbReference>
<accession>A0A087BQK2</accession>
<keyword evidence="7" id="KW-1185">Reference proteome</keyword>
<feature type="domain" description="Response regulatory" evidence="4">
    <location>
        <begin position="69"/>
        <end position="183"/>
    </location>
</feature>
<evidence type="ECO:0000259" key="5">
    <source>
        <dbReference type="PROSITE" id="PS50921"/>
    </source>
</evidence>
<dbReference type="GO" id="GO:0008984">
    <property type="term" value="F:protein-glutamate methylesterase activity"/>
    <property type="evidence" value="ECO:0007669"/>
    <property type="project" value="UniProtKB-EC"/>
</dbReference>
<evidence type="ECO:0000256" key="1">
    <source>
        <dbReference type="PROSITE-ProRule" id="PRU00169"/>
    </source>
</evidence>
<dbReference type="InterPro" id="IPR011006">
    <property type="entry name" value="CheY-like_superfamily"/>
</dbReference>
<feature type="domain" description="ANTAR" evidence="5">
    <location>
        <begin position="210"/>
        <end position="271"/>
    </location>
</feature>
<gene>
    <name evidence="6" type="ORF">BMIN_1397</name>
</gene>
<dbReference type="STRING" id="1693.BMIN_1397"/>
<sequence length="287" mass="31711">MPESGSSVRWKEVDMPTRKRNNESATGVDNEVLTPEELKAVTQAVDTEAKDDEVVSAPATPSRTSSHPTVVVAEDESVNRMDLVAMLEDNGYKVVGQAANGEEAVELTRKLRPDVVCMDVKMPRMDGIAAAGTICDENIAPVVMLTAFSQPDLVKKATGAGAMAYVTKPYEESKLLPALEVAMGRFNEINDLLDSVEASERRLQEAEDSLRVAEEKLRKSEETLEERKLVDRAKGLLMDKADFSEQGAFRWIQKTSMDQRIPKKRLALAIIAKYGEPKEDDVPEDEQ</sequence>
<feature type="compositionally biased region" description="Polar residues" evidence="3">
    <location>
        <begin position="59"/>
        <end position="68"/>
    </location>
</feature>
<keyword evidence="6" id="KW-0378">Hydrolase</keyword>
<proteinExistence type="predicted"/>
<name>A0A087BQK2_9BIFI</name>
<dbReference type="SMART" id="SM01012">
    <property type="entry name" value="ANTAR"/>
    <property type="match status" value="1"/>
</dbReference>
<dbReference type="InterPro" id="IPR001789">
    <property type="entry name" value="Sig_transdc_resp-reg_receiver"/>
</dbReference>
<feature type="compositionally biased region" description="Basic and acidic residues" evidence="3">
    <location>
        <begin position="9"/>
        <end position="22"/>
    </location>
</feature>
<keyword evidence="2" id="KW-0175">Coiled coil</keyword>
<evidence type="ECO:0000259" key="4">
    <source>
        <dbReference type="PROSITE" id="PS50110"/>
    </source>
</evidence>
<dbReference type="EC" id="3.1.1.61" evidence="6"/>
<dbReference type="AlphaFoldDB" id="A0A087BQK2"/>
<dbReference type="Gene3D" id="3.40.50.2300">
    <property type="match status" value="1"/>
</dbReference>